<organism evidence="2 3">
    <name type="scientific">Pantoea cypripedii</name>
    <name type="common">Pectobacterium cypripedii</name>
    <name type="synonym">Erwinia cypripedii</name>
    <dbReference type="NCBI Taxonomy" id="55209"/>
    <lineage>
        <taxon>Bacteria</taxon>
        <taxon>Pseudomonadati</taxon>
        <taxon>Pseudomonadota</taxon>
        <taxon>Gammaproteobacteria</taxon>
        <taxon>Enterobacterales</taxon>
        <taxon>Erwiniaceae</taxon>
        <taxon>Pantoea</taxon>
    </lineage>
</organism>
<dbReference type="Proteomes" id="UP000502005">
    <property type="component" value="Chromosome"/>
</dbReference>
<evidence type="ECO:0000313" key="3">
    <source>
        <dbReference type="Proteomes" id="UP000502005"/>
    </source>
</evidence>
<dbReference type="RefSeq" id="WP_208714969.1">
    <property type="nucleotide sequence ID" value="NZ_CP024768.1"/>
</dbReference>
<accession>A0A6B9GA10</accession>
<evidence type="ECO:0008006" key="4">
    <source>
        <dbReference type="Google" id="ProtNLM"/>
    </source>
</evidence>
<dbReference type="EMBL" id="CP024768">
    <property type="protein sequence ID" value="QGY29106.1"/>
    <property type="molecule type" value="Genomic_DNA"/>
</dbReference>
<gene>
    <name evidence="2" type="ORF">CUN67_09265</name>
</gene>
<evidence type="ECO:0000256" key="1">
    <source>
        <dbReference type="SAM" id="MobiDB-lite"/>
    </source>
</evidence>
<feature type="region of interest" description="Disordered" evidence="1">
    <location>
        <begin position="1"/>
        <end position="25"/>
    </location>
</feature>
<sequence>MFGFRKKAPENKGADEQEIDRQAESISEKITTLEQELANNPRAGETQKQLMLEYNRALSLFAKSRRFRQEIDSLFVKIDELRNTIRKSI</sequence>
<feature type="compositionally biased region" description="Basic and acidic residues" evidence="1">
    <location>
        <begin position="7"/>
        <end position="25"/>
    </location>
</feature>
<protein>
    <recommendedName>
        <fullName evidence="4">Chromosome partitioning protein ParA</fullName>
    </recommendedName>
</protein>
<evidence type="ECO:0000313" key="2">
    <source>
        <dbReference type="EMBL" id="QGY29106.1"/>
    </source>
</evidence>
<proteinExistence type="predicted"/>
<name>A0A6B9GA10_PANCY</name>
<reference evidence="2 3" key="1">
    <citation type="submission" date="2017-11" db="EMBL/GenBank/DDBJ databases">
        <title>Genome sequence of Pantoea cypripedii NE1.</title>
        <authorList>
            <person name="Nascimento F.X."/>
        </authorList>
    </citation>
    <scope>NUCLEOTIDE SEQUENCE [LARGE SCALE GENOMIC DNA]</scope>
    <source>
        <strain evidence="2 3">NE1</strain>
    </source>
</reference>
<dbReference type="AlphaFoldDB" id="A0A6B9GA10"/>